<organism evidence="1">
    <name type="scientific">marine sediment metagenome</name>
    <dbReference type="NCBI Taxonomy" id="412755"/>
    <lineage>
        <taxon>unclassified sequences</taxon>
        <taxon>metagenomes</taxon>
        <taxon>ecological metagenomes</taxon>
    </lineage>
</organism>
<reference evidence="1" key="1">
    <citation type="journal article" date="2015" name="Nature">
        <title>Complex archaea that bridge the gap between prokaryotes and eukaryotes.</title>
        <authorList>
            <person name="Spang A."/>
            <person name="Saw J.H."/>
            <person name="Jorgensen S.L."/>
            <person name="Zaremba-Niedzwiedzka K."/>
            <person name="Martijn J."/>
            <person name="Lind A.E."/>
            <person name="van Eijk R."/>
            <person name="Schleper C."/>
            <person name="Guy L."/>
            <person name="Ettema T.J."/>
        </authorList>
    </citation>
    <scope>NUCLEOTIDE SEQUENCE</scope>
</reference>
<evidence type="ECO:0000313" key="1">
    <source>
        <dbReference type="EMBL" id="KKK61676.1"/>
    </source>
</evidence>
<name>A0A0F8ZP44_9ZZZZ</name>
<dbReference type="AlphaFoldDB" id="A0A0F8ZP44"/>
<comment type="caution">
    <text evidence="1">The sequence shown here is derived from an EMBL/GenBank/DDBJ whole genome shotgun (WGS) entry which is preliminary data.</text>
</comment>
<gene>
    <name evidence="1" type="ORF">LCGC14_3011980</name>
</gene>
<proteinExistence type="predicted"/>
<dbReference type="EMBL" id="LAZR01062364">
    <property type="protein sequence ID" value="KKK61676.1"/>
    <property type="molecule type" value="Genomic_DNA"/>
</dbReference>
<sequence>MNDDPVFCTRCQPHVNEAIRTAQAEQQRRDAEIARGKWRELSKHFHSPHTVCRE</sequence>
<feature type="non-terminal residue" evidence="1">
    <location>
        <position position="54"/>
    </location>
</feature>
<accession>A0A0F8ZP44</accession>
<protein>
    <submittedName>
        <fullName evidence="1">Uncharacterized protein</fullName>
    </submittedName>
</protein>